<accession>A0A843V0Q2</accession>
<evidence type="ECO:0000313" key="2">
    <source>
        <dbReference type="Proteomes" id="UP000652761"/>
    </source>
</evidence>
<name>A0A843V0Q2_COLES</name>
<evidence type="ECO:0000313" key="1">
    <source>
        <dbReference type="EMBL" id="MQL89571.1"/>
    </source>
</evidence>
<keyword evidence="2" id="KW-1185">Reference proteome</keyword>
<dbReference type="Proteomes" id="UP000652761">
    <property type="component" value="Unassembled WGS sequence"/>
</dbReference>
<organism evidence="1 2">
    <name type="scientific">Colocasia esculenta</name>
    <name type="common">Wild taro</name>
    <name type="synonym">Arum esculentum</name>
    <dbReference type="NCBI Taxonomy" id="4460"/>
    <lineage>
        <taxon>Eukaryota</taxon>
        <taxon>Viridiplantae</taxon>
        <taxon>Streptophyta</taxon>
        <taxon>Embryophyta</taxon>
        <taxon>Tracheophyta</taxon>
        <taxon>Spermatophyta</taxon>
        <taxon>Magnoliopsida</taxon>
        <taxon>Liliopsida</taxon>
        <taxon>Araceae</taxon>
        <taxon>Aroideae</taxon>
        <taxon>Colocasieae</taxon>
        <taxon>Colocasia</taxon>
    </lineage>
</organism>
<sequence length="127" mass="14066">MVAEILLQPWLREVGVVERRPVRTSRDVMIRRSNRPQHHEALYFPHRRLWTTEYLCKVGASHADAGSYPGSTPGTVGGPGTEGWLDDRRTCGIVELRKEMSWHGAIPVGARGGFGVNREIAGGSSVF</sequence>
<proteinExistence type="predicted"/>
<protein>
    <submittedName>
        <fullName evidence="1">Uncharacterized protein</fullName>
    </submittedName>
</protein>
<reference evidence="1" key="1">
    <citation type="submission" date="2017-07" db="EMBL/GenBank/DDBJ databases">
        <title>Taro Niue Genome Assembly and Annotation.</title>
        <authorList>
            <person name="Atibalentja N."/>
            <person name="Keating K."/>
            <person name="Fields C.J."/>
        </authorList>
    </citation>
    <scope>NUCLEOTIDE SEQUENCE</scope>
    <source>
        <strain evidence="1">Niue_2</strain>
        <tissue evidence="1">Leaf</tissue>
    </source>
</reference>
<gene>
    <name evidence="1" type="ORF">Taro_022141</name>
</gene>
<dbReference type="EMBL" id="NMUH01001160">
    <property type="protein sequence ID" value="MQL89571.1"/>
    <property type="molecule type" value="Genomic_DNA"/>
</dbReference>
<dbReference type="AlphaFoldDB" id="A0A843V0Q2"/>
<comment type="caution">
    <text evidence="1">The sequence shown here is derived from an EMBL/GenBank/DDBJ whole genome shotgun (WGS) entry which is preliminary data.</text>
</comment>